<keyword evidence="6 9" id="KW-0547">Nucleotide-binding</keyword>
<dbReference type="RefSeq" id="WP_085480378.1">
    <property type="nucleotide sequence ID" value="NZ_FXAT01000001.1"/>
</dbReference>
<dbReference type="Proteomes" id="UP000193228">
    <property type="component" value="Unassembled WGS sequence"/>
</dbReference>
<gene>
    <name evidence="9" type="primary">tsaC</name>
    <name evidence="11" type="ORF">SAMN06265784_101171</name>
</gene>
<dbReference type="STRING" id="1515439.SAMN06265784_101171"/>
<evidence type="ECO:0000313" key="11">
    <source>
        <dbReference type="EMBL" id="SMG07411.1"/>
    </source>
</evidence>
<evidence type="ECO:0000256" key="9">
    <source>
        <dbReference type="HAMAP-Rule" id="MF_01852"/>
    </source>
</evidence>
<reference evidence="12" key="1">
    <citation type="submission" date="2017-04" db="EMBL/GenBank/DDBJ databases">
        <authorList>
            <person name="Varghese N."/>
            <person name="Submissions S."/>
        </authorList>
    </citation>
    <scope>NUCLEOTIDE SEQUENCE [LARGE SCALE GENOMIC DNA]</scope>
    <source>
        <strain evidence="12">LMG 29540</strain>
    </source>
</reference>
<evidence type="ECO:0000313" key="12">
    <source>
        <dbReference type="Proteomes" id="UP000193228"/>
    </source>
</evidence>
<organism evidence="11 12">
    <name type="scientific">Paraburkholderia susongensis</name>
    <dbReference type="NCBI Taxonomy" id="1515439"/>
    <lineage>
        <taxon>Bacteria</taxon>
        <taxon>Pseudomonadati</taxon>
        <taxon>Pseudomonadota</taxon>
        <taxon>Betaproteobacteria</taxon>
        <taxon>Burkholderiales</taxon>
        <taxon>Burkholderiaceae</taxon>
        <taxon>Paraburkholderia</taxon>
    </lineage>
</organism>
<keyword evidence="2 9" id="KW-0963">Cytoplasm</keyword>
<dbReference type="AlphaFoldDB" id="A0A1X7I0C7"/>
<evidence type="ECO:0000256" key="3">
    <source>
        <dbReference type="ARBA" id="ARBA00022679"/>
    </source>
</evidence>
<dbReference type="GO" id="GO:0005737">
    <property type="term" value="C:cytoplasm"/>
    <property type="evidence" value="ECO:0007669"/>
    <property type="project" value="UniProtKB-SubCell"/>
</dbReference>
<dbReference type="PANTHER" id="PTHR17490:SF18">
    <property type="entry name" value="THREONYLCARBAMOYL-AMP SYNTHASE"/>
    <property type="match status" value="1"/>
</dbReference>
<dbReference type="GO" id="GO:0005524">
    <property type="term" value="F:ATP binding"/>
    <property type="evidence" value="ECO:0007669"/>
    <property type="project" value="UniProtKB-UniRule"/>
</dbReference>
<dbReference type="InterPro" id="IPR050156">
    <property type="entry name" value="TC-AMP_synthase_SUA5"/>
</dbReference>
<keyword evidence="5 9" id="KW-0548">Nucleotidyltransferase</keyword>
<dbReference type="InterPro" id="IPR017945">
    <property type="entry name" value="DHBP_synth_RibB-like_a/b_dom"/>
</dbReference>
<comment type="catalytic activity">
    <reaction evidence="8 9">
        <text>L-threonine + hydrogencarbonate + ATP = L-threonylcarbamoyladenylate + diphosphate + H2O</text>
        <dbReference type="Rhea" id="RHEA:36407"/>
        <dbReference type="ChEBI" id="CHEBI:15377"/>
        <dbReference type="ChEBI" id="CHEBI:17544"/>
        <dbReference type="ChEBI" id="CHEBI:30616"/>
        <dbReference type="ChEBI" id="CHEBI:33019"/>
        <dbReference type="ChEBI" id="CHEBI:57926"/>
        <dbReference type="ChEBI" id="CHEBI:73682"/>
        <dbReference type="EC" id="2.7.7.87"/>
    </reaction>
</comment>
<comment type="similarity">
    <text evidence="9">Belongs to the SUA5 family. TsaC subfamily.</text>
</comment>
<keyword evidence="7 9" id="KW-0067">ATP-binding</keyword>
<dbReference type="PROSITE" id="PS51163">
    <property type="entry name" value="YRDC"/>
    <property type="match status" value="1"/>
</dbReference>
<evidence type="ECO:0000256" key="1">
    <source>
        <dbReference type="ARBA" id="ARBA00004496"/>
    </source>
</evidence>
<evidence type="ECO:0000256" key="2">
    <source>
        <dbReference type="ARBA" id="ARBA00022490"/>
    </source>
</evidence>
<dbReference type="PANTHER" id="PTHR17490">
    <property type="entry name" value="SUA5"/>
    <property type="match status" value="1"/>
</dbReference>
<dbReference type="EMBL" id="FXAT01000001">
    <property type="protein sequence ID" value="SMG07411.1"/>
    <property type="molecule type" value="Genomic_DNA"/>
</dbReference>
<dbReference type="InterPro" id="IPR006070">
    <property type="entry name" value="Sua5-like_dom"/>
</dbReference>
<keyword evidence="3 9" id="KW-0808">Transferase</keyword>
<evidence type="ECO:0000256" key="6">
    <source>
        <dbReference type="ARBA" id="ARBA00022741"/>
    </source>
</evidence>
<name>A0A1X7I0C7_9BURK</name>
<evidence type="ECO:0000256" key="4">
    <source>
        <dbReference type="ARBA" id="ARBA00022694"/>
    </source>
</evidence>
<comment type="subcellular location">
    <subcellularLocation>
        <location evidence="1 9">Cytoplasm</location>
    </subcellularLocation>
</comment>
<evidence type="ECO:0000256" key="8">
    <source>
        <dbReference type="ARBA" id="ARBA00048366"/>
    </source>
</evidence>
<keyword evidence="4 9" id="KW-0819">tRNA processing</keyword>
<evidence type="ECO:0000256" key="5">
    <source>
        <dbReference type="ARBA" id="ARBA00022695"/>
    </source>
</evidence>
<proteinExistence type="inferred from homology"/>
<dbReference type="InterPro" id="IPR023535">
    <property type="entry name" value="TC-AMP_synthase"/>
</dbReference>
<sequence length="191" mass="20218">MERFALAPDQLTEFARCIKDGGVVAYPTEAMFGLGCDPANQSAVARLCALKERSLEQGVILACGTFEQTLPYVRWDLVPQGRLAAIHRSWPGPVTWVLPASDLVPAWIRGRHAGVAVRVSAHTPIVALCGVLGGPVVSTSANLHGHAPARSVEAVEGYFAHQLDALLDAPIGELGTATKIFDAMTGQALRG</sequence>
<dbReference type="Pfam" id="PF01300">
    <property type="entry name" value="Sua5_yciO_yrdC"/>
    <property type="match status" value="1"/>
</dbReference>
<dbReference type="SUPFAM" id="SSF55821">
    <property type="entry name" value="YrdC/RibB"/>
    <property type="match status" value="1"/>
</dbReference>
<keyword evidence="12" id="KW-1185">Reference proteome</keyword>
<evidence type="ECO:0000259" key="10">
    <source>
        <dbReference type="PROSITE" id="PS51163"/>
    </source>
</evidence>
<dbReference type="EC" id="2.7.7.87" evidence="9"/>
<dbReference type="GO" id="GO:0061710">
    <property type="term" value="F:L-threonylcarbamoyladenylate synthase"/>
    <property type="evidence" value="ECO:0007669"/>
    <property type="project" value="UniProtKB-EC"/>
</dbReference>
<dbReference type="GO" id="GO:0002949">
    <property type="term" value="P:tRNA threonylcarbamoyladenosine modification"/>
    <property type="evidence" value="ECO:0007669"/>
    <property type="project" value="UniProtKB-UniRule"/>
</dbReference>
<protein>
    <recommendedName>
        <fullName evidence="9">Threonylcarbamoyl-AMP synthase</fullName>
        <shortName evidence="9">TC-AMP synthase</shortName>
        <ecNumber evidence="9">2.7.7.87</ecNumber>
    </recommendedName>
    <alternativeName>
        <fullName evidence="9">L-threonylcarbamoyladenylate synthase</fullName>
    </alternativeName>
    <alternativeName>
        <fullName evidence="9">t(6)A37 threonylcarbamoyladenosine biosynthesis protein TsaC</fullName>
    </alternativeName>
    <alternativeName>
        <fullName evidence="9">tRNA threonylcarbamoyladenosine biosynthesis protein TsaC</fullName>
    </alternativeName>
</protein>
<feature type="domain" description="YrdC-like" evidence="10">
    <location>
        <begin position="8"/>
        <end position="191"/>
    </location>
</feature>
<dbReference type="OrthoDB" id="9814580at2"/>
<dbReference type="HAMAP" id="MF_01852">
    <property type="entry name" value="TsaC"/>
    <property type="match status" value="1"/>
</dbReference>
<comment type="function">
    <text evidence="9">Required for the formation of a threonylcarbamoyl group on adenosine at position 37 (t(6)A37) in tRNAs that read codons beginning with adenine. Catalyzes the conversion of L-threonine, HCO(3)(-)/CO(2) and ATP to give threonylcarbamoyl-AMP (TC-AMP) as the acyladenylate intermediate, with the release of diphosphate.</text>
</comment>
<evidence type="ECO:0000256" key="7">
    <source>
        <dbReference type="ARBA" id="ARBA00022840"/>
    </source>
</evidence>
<dbReference type="GO" id="GO:0003725">
    <property type="term" value="F:double-stranded RNA binding"/>
    <property type="evidence" value="ECO:0007669"/>
    <property type="project" value="InterPro"/>
</dbReference>
<dbReference type="Gene3D" id="3.90.870.10">
    <property type="entry name" value="DHBP synthase"/>
    <property type="match status" value="1"/>
</dbReference>
<accession>A0A1X7I0C7</accession>
<dbReference type="GO" id="GO:0000049">
    <property type="term" value="F:tRNA binding"/>
    <property type="evidence" value="ECO:0007669"/>
    <property type="project" value="TreeGrafter"/>
</dbReference>
<dbReference type="GO" id="GO:0006450">
    <property type="term" value="P:regulation of translational fidelity"/>
    <property type="evidence" value="ECO:0007669"/>
    <property type="project" value="TreeGrafter"/>
</dbReference>